<feature type="compositionally biased region" description="Polar residues" evidence="1">
    <location>
        <begin position="57"/>
        <end position="76"/>
    </location>
</feature>
<dbReference type="RefSeq" id="WP_155699152.1">
    <property type="nucleotide sequence ID" value="NZ_CP034235.1"/>
</dbReference>
<accession>A0A6B8RF57</accession>
<dbReference type="Proteomes" id="UP000426246">
    <property type="component" value="Chromosome"/>
</dbReference>
<feature type="region of interest" description="Disordered" evidence="1">
    <location>
        <begin position="1"/>
        <end position="76"/>
    </location>
</feature>
<name>A0A6B8RF57_9BACL</name>
<reference evidence="3" key="1">
    <citation type="submission" date="2018-11" db="EMBL/GenBank/DDBJ databases">
        <title>Complete genome sequence of Paenibacillus sp. ML311-T8.</title>
        <authorList>
            <person name="Nam Y.-D."/>
            <person name="Kang J."/>
            <person name="Chung W.-H."/>
            <person name="Park Y.S."/>
        </authorList>
    </citation>
    <scope>NUCLEOTIDE SEQUENCE [LARGE SCALE GENOMIC DNA]</scope>
    <source>
        <strain evidence="3">ML311-T8</strain>
    </source>
</reference>
<dbReference type="AlphaFoldDB" id="A0A6B8RF57"/>
<organism evidence="2 3">
    <name type="scientific">Paenibacillus psychroresistens</name>
    <dbReference type="NCBI Taxonomy" id="1778678"/>
    <lineage>
        <taxon>Bacteria</taxon>
        <taxon>Bacillati</taxon>
        <taxon>Bacillota</taxon>
        <taxon>Bacilli</taxon>
        <taxon>Bacillales</taxon>
        <taxon>Paenibacillaceae</taxon>
        <taxon>Paenibacillus</taxon>
    </lineage>
</organism>
<evidence type="ECO:0000313" key="3">
    <source>
        <dbReference type="Proteomes" id="UP000426246"/>
    </source>
</evidence>
<feature type="compositionally biased region" description="Gly residues" evidence="1">
    <location>
        <begin position="1"/>
        <end position="10"/>
    </location>
</feature>
<keyword evidence="3" id="KW-1185">Reference proteome</keyword>
<dbReference type="EMBL" id="CP034235">
    <property type="protein sequence ID" value="QGQ94153.1"/>
    <property type="molecule type" value="Genomic_DNA"/>
</dbReference>
<sequence>MAKAKGGTGRGTDKKGWTRWGTKSTVRDNSKDNVIAKGPVTEKAKKEVRVNAKDSHASSGNTANNMDFNPNVKSKE</sequence>
<feature type="compositionally biased region" description="Basic and acidic residues" evidence="1">
    <location>
        <begin position="40"/>
        <end position="56"/>
    </location>
</feature>
<gene>
    <name evidence="2" type="ORF">EHS13_04140</name>
</gene>
<dbReference type="KEGG" id="ppsc:EHS13_04140"/>
<dbReference type="Pfam" id="PF13070">
    <property type="entry name" value="DUF3934"/>
    <property type="match status" value="1"/>
</dbReference>
<evidence type="ECO:0000313" key="2">
    <source>
        <dbReference type="EMBL" id="QGQ94153.1"/>
    </source>
</evidence>
<proteinExistence type="predicted"/>
<protein>
    <submittedName>
        <fullName evidence="2">DUF3934 domain-containing protein</fullName>
    </submittedName>
</protein>
<dbReference type="InterPro" id="IPR025175">
    <property type="entry name" value="DUF3934"/>
</dbReference>
<evidence type="ECO:0000256" key="1">
    <source>
        <dbReference type="SAM" id="MobiDB-lite"/>
    </source>
</evidence>